<accession>A0A401H6T4</accession>
<dbReference type="Proteomes" id="UP000287166">
    <property type="component" value="Unassembled WGS sequence"/>
</dbReference>
<keyword evidence="2" id="KW-1185">Reference proteome</keyword>
<comment type="caution">
    <text evidence="1">The sequence shown here is derived from an EMBL/GenBank/DDBJ whole genome shotgun (WGS) entry which is preliminary data.</text>
</comment>
<proteinExistence type="predicted"/>
<evidence type="ECO:0000313" key="1">
    <source>
        <dbReference type="EMBL" id="GBE90093.1"/>
    </source>
</evidence>
<reference evidence="1 2" key="1">
    <citation type="journal article" date="2018" name="Sci. Rep.">
        <title>Genome sequence of the cauliflower mushroom Sparassis crispa (Hanabiratake) and its association with beneficial usage.</title>
        <authorList>
            <person name="Kiyama R."/>
            <person name="Furutani Y."/>
            <person name="Kawaguchi K."/>
            <person name="Nakanishi T."/>
        </authorList>
    </citation>
    <scope>NUCLEOTIDE SEQUENCE [LARGE SCALE GENOMIC DNA]</scope>
</reference>
<dbReference type="GeneID" id="38787010"/>
<protein>
    <submittedName>
        <fullName evidence="1">Uncharacterized protein</fullName>
    </submittedName>
</protein>
<dbReference type="EMBL" id="BFAD01000018">
    <property type="protein sequence ID" value="GBE90093.1"/>
    <property type="molecule type" value="Genomic_DNA"/>
</dbReference>
<dbReference type="OrthoDB" id="2423701at2759"/>
<dbReference type="RefSeq" id="XP_027621006.1">
    <property type="nucleotide sequence ID" value="XM_027765205.1"/>
</dbReference>
<evidence type="ECO:0000313" key="2">
    <source>
        <dbReference type="Proteomes" id="UP000287166"/>
    </source>
</evidence>
<gene>
    <name evidence="1" type="ORF">SCP_1801170</name>
</gene>
<organism evidence="1 2">
    <name type="scientific">Sparassis crispa</name>
    <dbReference type="NCBI Taxonomy" id="139825"/>
    <lineage>
        <taxon>Eukaryota</taxon>
        <taxon>Fungi</taxon>
        <taxon>Dikarya</taxon>
        <taxon>Basidiomycota</taxon>
        <taxon>Agaricomycotina</taxon>
        <taxon>Agaricomycetes</taxon>
        <taxon>Polyporales</taxon>
        <taxon>Sparassidaceae</taxon>
        <taxon>Sparassis</taxon>
    </lineage>
</organism>
<sequence>MTPNDLVTAIPSILEGQTRPSPGDVLILTAVLSFNLDGDCMARWVLGKKRLERMRNERWMMVAYRADMRLPFTHPALASEWKEAAALA</sequence>
<dbReference type="AlphaFoldDB" id="A0A401H6T4"/>
<name>A0A401H6T4_9APHY</name>
<dbReference type="InParanoid" id="A0A401H6T4"/>